<dbReference type="Gene3D" id="1.10.10.10">
    <property type="entry name" value="Winged helix-like DNA-binding domain superfamily/Winged helix DNA-binding domain"/>
    <property type="match status" value="1"/>
</dbReference>
<gene>
    <name evidence="6" type="ORF">GCM10022286_21780</name>
</gene>
<evidence type="ECO:0000313" key="7">
    <source>
        <dbReference type="Proteomes" id="UP001415169"/>
    </source>
</evidence>
<keyword evidence="2" id="KW-0238">DNA-binding</keyword>
<dbReference type="Proteomes" id="UP001415169">
    <property type="component" value="Unassembled WGS sequence"/>
</dbReference>
<accession>A0ABP7ZL66</accession>
<evidence type="ECO:0000256" key="4">
    <source>
        <dbReference type="SAM" id="MobiDB-lite"/>
    </source>
</evidence>
<feature type="compositionally biased region" description="Low complexity" evidence="4">
    <location>
        <begin position="29"/>
        <end position="45"/>
    </location>
</feature>
<feature type="region of interest" description="Disordered" evidence="4">
    <location>
        <begin position="1"/>
        <end position="45"/>
    </location>
</feature>
<evidence type="ECO:0000313" key="6">
    <source>
        <dbReference type="EMBL" id="GAA4162627.1"/>
    </source>
</evidence>
<feature type="domain" description="HTH gntR-type" evidence="5">
    <location>
        <begin position="44"/>
        <end position="110"/>
    </location>
</feature>
<name>A0ABP7ZL66_9MICO</name>
<dbReference type="PROSITE" id="PS50949">
    <property type="entry name" value="HTH_GNTR"/>
    <property type="match status" value="1"/>
</dbReference>
<evidence type="ECO:0000256" key="3">
    <source>
        <dbReference type="ARBA" id="ARBA00023163"/>
    </source>
</evidence>
<reference evidence="6" key="1">
    <citation type="journal article" date="2014" name="Int. J. Syst. Evol. Microbiol.">
        <title>Complete genome of a new Firmicutes species belonging to the dominant human colonic microbiota ('Ruminococcus bicirculans') reveals two chromosomes and a selective capacity to utilize plant glucans.</title>
        <authorList>
            <consortium name="NISC Comparative Sequencing Program"/>
            <person name="Wegmann U."/>
            <person name="Louis P."/>
            <person name="Goesmann A."/>
            <person name="Henrissat B."/>
            <person name="Duncan S.H."/>
            <person name="Flint H.J."/>
        </authorList>
    </citation>
    <scope>NUCLEOTIDE SEQUENCE</scope>
    <source>
        <strain evidence="6">JCM 17590</strain>
    </source>
</reference>
<dbReference type="PANTHER" id="PTHR43537">
    <property type="entry name" value="TRANSCRIPTIONAL REGULATOR, GNTR FAMILY"/>
    <property type="match status" value="1"/>
</dbReference>
<dbReference type="EMBL" id="BAABBV010000001">
    <property type="protein sequence ID" value="GAA4162627.1"/>
    <property type="molecule type" value="Genomic_DNA"/>
</dbReference>
<dbReference type="Pfam" id="PF07729">
    <property type="entry name" value="FCD"/>
    <property type="match status" value="1"/>
</dbReference>
<sequence length="277" mass="29090">MGEGAGKTSGSGTVADQSERNGAAEQTRGSDAAKSARDAAAADQTRDGGAYSALRAAILSFELAPGERLSERGLETVAGGSRTPVRAALMRLASDGLVQRAGRGWQVTPLDLAEVRAVMEYREALETAAVRLAVERAGAEELEALRLIADASQADAGAESPSNGEATLRDGTLRDGTDFHVALAGLSRNPFLVDGMSQVLTRLLRVRWLSASTAESRDRARAEHLEIVASVTTRDADKAVALVTAHSRGTRDRLLGFLADERRRLRGSGIAVVESAG</sequence>
<dbReference type="PANTHER" id="PTHR43537:SF45">
    <property type="entry name" value="GNTR FAMILY REGULATORY PROTEIN"/>
    <property type="match status" value="1"/>
</dbReference>
<dbReference type="Gene3D" id="1.20.120.530">
    <property type="entry name" value="GntR ligand-binding domain-like"/>
    <property type="match status" value="1"/>
</dbReference>
<dbReference type="SUPFAM" id="SSF48008">
    <property type="entry name" value="GntR ligand-binding domain-like"/>
    <property type="match status" value="1"/>
</dbReference>
<protein>
    <submittedName>
        <fullName evidence="6">GntR family transcriptional regulator</fullName>
    </submittedName>
</protein>
<evidence type="ECO:0000259" key="5">
    <source>
        <dbReference type="PROSITE" id="PS50949"/>
    </source>
</evidence>
<dbReference type="InterPro" id="IPR011711">
    <property type="entry name" value="GntR_C"/>
</dbReference>
<dbReference type="RefSeq" id="WP_344791806.1">
    <property type="nucleotide sequence ID" value="NZ_BAABBV010000001.1"/>
</dbReference>
<dbReference type="InterPro" id="IPR000524">
    <property type="entry name" value="Tscrpt_reg_HTH_GntR"/>
</dbReference>
<evidence type="ECO:0000256" key="1">
    <source>
        <dbReference type="ARBA" id="ARBA00023015"/>
    </source>
</evidence>
<evidence type="ECO:0000256" key="2">
    <source>
        <dbReference type="ARBA" id="ARBA00023125"/>
    </source>
</evidence>
<dbReference type="Pfam" id="PF00392">
    <property type="entry name" value="GntR"/>
    <property type="match status" value="1"/>
</dbReference>
<keyword evidence="7" id="KW-1185">Reference proteome</keyword>
<reference evidence="6" key="2">
    <citation type="submission" date="2023-12" db="EMBL/GenBank/DDBJ databases">
        <authorList>
            <person name="Sun Q."/>
            <person name="Inoue M."/>
        </authorList>
    </citation>
    <scope>NUCLEOTIDE SEQUENCE</scope>
    <source>
        <strain evidence="6">JCM 17590</strain>
    </source>
</reference>
<keyword evidence="3" id="KW-0804">Transcription</keyword>
<keyword evidence="1" id="KW-0805">Transcription regulation</keyword>
<dbReference type="InterPro" id="IPR036390">
    <property type="entry name" value="WH_DNA-bd_sf"/>
</dbReference>
<dbReference type="SMART" id="SM00345">
    <property type="entry name" value="HTH_GNTR"/>
    <property type="match status" value="1"/>
</dbReference>
<dbReference type="InterPro" id="IPR036388">
    <property type="entry name" value="WH-like_DNA-bd_sf"/>
</dbReference>
<dbReference type="SUPFAM" id="SSF46785">
    <property type="entry name" value="Winged helix' DNA-binding domain"/>
    <property type="match status" value="1"/>
</dbReference>
<organism evidence="6 7">
    <name type="scientific">Gryllotalpicola daejeonensis</name>
    <dbReference type="NCBI Taxonomy" id="993087"/>
    <lineage>
        <taxon>Bacteria</taxon>
        <taxon>Bacillati</taxon>
        <taxon>Actinomycetota</taxon>
        <taxon>Actinomycetes</taxon>
        <taxon>Micrococcales</taxon>
        <taxon>Microbacteriaceae</taxon>
        <taxon>Gryllotalpicola</taxon>
    </lineage>
</organism>
<dbReference type="InterPro" id="IPR008920">
    <property type="entry name" value="TF_FadR/GntR_C"/>
</dbReference>
<dbReference type="SMART" id="SM00895">
    <property type="entry name" value="FCD"/>
    <property type="match status" value="1"/>
</dbReference>
<comment type="caution">
    <text evidence="6">The sequence shown here is derived from an EMBL/GenBank/DDBJ whole genome shotgun (WGS) entry which is preliminary data.</text>
</comment>
<proteinExistence type="predicted"/>